<dbReference type="InterPro" id="IPR042427">
    <property type="entry name" value="ZFYV1"/>
</dbReference>
<dbReference type="Gene3D" id="3.40.50.300">
    <property type="entry name" value="P-loop containing nucleotide triphosphate hydrolases"/>
    <property type="match status" value="1"/>
</dbReference>
<dbReference type="AlphaFoldDB" id="A0A812D1P4"/>
<feature type="region of interest" description="Disordered" evidence="5">
    <location>
        <begin position="267"/>
        <end position="291"/>
    </location>
</feature>
<dbReference type="PANTHER" id="PTHR46624:SF4">
    <property type="entry name" value="FYVE-TYPE DOMAIN-CONTAINING PROTEIN"/>
    <property type="match status" value="1"/>
</dbReference>
<dbReference type="SUPFAM" id="SSF52540">
    <property type="entry name" value="P-loop containing nucleoside triphosphate hydrolases"/>
    <property type="match status" value="1"/>
</dbReference>
<protein>
    <submittedName>
        <fullName evidence="7">ZFYVE1</fullName>
    </submittedName>
</protein>
<dbReference type="PANTHER" id="PTHR46624">
    <property type="entry name" value="AGAP002036-PA"/>
    <property type="match status" value="1"/>
</dbReference>
<dbReference type="GO" id="GO:0043325">
    <property type="term" value="F:phosphatidylinositol-3,4-bisphosphate binding"/>
    <property type="evidence" value="ECO:0007669"/>
    <property type="project" value="TreeGrafter"/>
</dbReference>
<keyword evidence="1" id="KW-0479">Metal-binding</keyword>
<evidence type="ECO:0000256" key="1">
    <source>
        <dbReference type="ARBA" id="ARBA00022723"/>
    </source>
</evidence>
<evidence type="ECO:0000313" key="8">
    <source>
        <dbReference type="Proteomes" id="UP000597762"/>
    </source>
</evidence>
<evidence type="ECO:0000256" key="2">
    <source>
        <dbReference type="ARBA" id="ARBA00022771"/>
    </source>
</evidence>
<proteinExistence type="predicted"/>
<evidence type="ECO:0000313" key="7">
    <source>
        <dbReference type="EMBL" id="CAE1285599.1"/>
    </source>
</evidence>
<evidence type="ECO:0000256" key="3">
    <source>
        <dbReference type="ARBA" id="ARBA00022833"/>
    </source>
</evidence>
<feature type="domain" description="FYVE-type" evidence="6">
    <location>
        <begin position="778"/>
        <end position="839"/>
    </location>
</feature>
<dbReference type="GO" id="GO:0005547">
    <property type="term" value="F:phosphatidylinositol-3,4,5-trisphosphate binding"/>
    <property type="evidence" value="ECO:0007669"/>
    <property type="project" value="TreeGrafter"/>
</dbReference>
<dbReference type="GO" id="GO:0008270">
    <property type="term" value="F:zinc ion binding"/>
    <property type="evidence" value="ECO:0007669"/>
    <property type="project" value="UniProtKB-KW"/>
</dbReference>
<dbReference type="InterPro" id="IPR017455">
    <property type="entry name" value="Znf_FYVE-rel"/>
</dbReference>
<evidence type="ECO:0000256" key="4">
    <source>
        <dbReference type="PROSITE-ProRule" id="PRU00091"/>
    </source>
</evidence>
<dbReference type="Pfam" id="PF01363">
    <property type="entry name" value="FYVE"/>
    <property type="match status" value="2"/>
</dbReference>
<organism evidence="7 8">
    <name type="scientific">Acanthosepion pharaonis</name>
    <name type="common">Pharaoh cuttlefish</name>
    <name type="synonym">Sepia pharaonis</name>
    <dbReference type="NCBI Taxonomy" id="158019"/>
    <lineage>
        <taxon>Eukaryota</taxon>
        <taxon>Metazoa</taxon>
        <taxon>Spiralia</taxon>
        <taxon>Lophotrochozoa</taxon>
        <taxon>Mollusca</taxon>
        <taxon>Cephalopoda</taxon>
        <taxon>Coleoidea</taxon>
        <taxon>Decapodiformes</taxon>
        <taxon>Sepiida</taxon>
        <taxon>Sepiina</taxon>
        <taxon>Sepiidae</taxon>
        <taxon>Acanthosepion</taxon>
    </lineage>
</organism>
<dbReference type="GO" id="GO:0032266">
    <property type="term" value="F:phosphatidylinositol-3-phosphate binding"/>
    <property type="evidence" value="ECO:0007669"/>
    <property type="project" value="TreeGrafter"/>
</dbReference>
<dbReference type="SMART" id="SM00064">
    <property type="entry name" value="FYVE"/>
    <property type="match status" value="2"/>
</dbReference>
<feature type="domain" description="FYVE-type" evidence="6">
    <location>
        <begin position="896"/>
        <end position="956"/>
    </location>
</feature>
<dbReference type="SUPFAM" id="SSF57903">
    <property type="entry name" value="FYVE/PHD zinc finger"/>
    <property type="match status" value="2"/>
</dbReference>
<dbReference type="GO" id="GO:0005811">
    <property type="term" value="C:lipid droplet"/>
    <property type="evidence" value="ECO:0007669"/>
    <property type="project" value="TreeGrafter"/>
</dbReference>
<dbReference type="EMBL" id="CAHIKZ030002346">
    <property type="protein sequence ID" value="CAE1285599.1"/>
    <property type="molecule type" value="Genomic_DNA"/>
</dbReference>
<dbReference type="InterPro" id="IPR011011">
    <property type="entry name" value="Znf_FYVE_PHD"/>
</dbReference>
<dbReference type="InterPro" id="IPR027417">
    <property type="entry name" value="P-loop_NTPase"/>
</dbReference>
<dbReference type="InterPro" id="IPR000306">
    <property type="entry name" value="Znf_FYVE"/>
</dbReference>
<dbReference type="GO" id="GO:0005545">
    <property type="term" value="F:1-phosphatidylinositol binding"/>
    <property type="evidence" value="ECO:0007669"/>
    <property type="project" value="TreeGrafter"/>
</dbReference>
<feature type="region of interest" description="Disordered" evidence="5">
    <location>
        <begin position="133"/>
        <end position="158"/>
    </location>
</feature>
<feature type="region of interest" description="Disordered" evidence="5">
    <location>
        <begin position="182"/>
        <end position="210"/>
    </location>
</feature>
<dbReference type="CDD" id="cd15734">
    <property type="entry name" value="FYVE_ZFYV1"/>
    <property type="match status" value="1"/>
</dbReference>
<dbReference type="PROSITE" id="PS50178">
    <property type="entry name" value="ZF_FYVE"/>
    <property type="match status" value="2"/>
</dbReference>
<name>A0A812D1P4_ACAPH</name>
<comment type="caution">
    <text evidence="7">The sequence shown here is derived from an EMBL/GenBank/DDBJ whole genome shotgun (WGS) entry which is preliminary data.</text>
</comment>
<keyword evidence="2 4" id="KW-0863">Zinc-finger</keyword>
<evidence type="ECO:0000256" key="5">
    <source>
        <dbReference type="SAM" id="MobiDB-lite"/>
    </source>
</evidence>
<dbReference type="Gene3D" id="3.30.40.10">
    <property type="entry name" value="Zinc/RING finger domain, C3HC4 (zinc finger)"/>
    <property type="match status" value="2"/>
</dbReference>
<feature type="compositionally biased region" description="Low complexity" evidence="5">
    <location>
        <begin position="133"/>
        <end position="145"/>
    </location>
</feature>
<dbReference type="OrthoDB" id="68108at2759"/>
<accession>A0A812D1P4</accession>
<dbReference type="InterPro" id="IPR013083">
    <property type="entry name" value="Znf_RING/FYVE/PHD"/>
</dbReference>
<keyword evidence="8" id="KW-1185">Reference proteome</keyword>
<sequence>MISHSTLTSSTASSSVSSSKVRSSKVICQERLCCPQDRTQASFRCDKCGTFQCRHCERKIHRDSKFLCHERRLLVPPPSSKLCGNTSCPGQNYADVHCDDCKLNLCNQCNETLHRTLNINNLSSLSSNNNNISNISGPSVGSNSNRRLGAGGPQVQQHKRIRFRDYERRLQQQQQQLQVLSLTTLDQSPNKTKQDITGELPQHSGSSQPATLLLKPQTTTITGPSSRCSGNIKRPSHQVIKPLSPLGDNDDSLTYVSLPQESLSFQTAHEAGPEDPMTNNPEMSFSSAHSDSSIHSIPDVCLTELGGDPNKLGLNSDNHKKIVDPQESTCFKLVDEDENLLVDHEEDLLKKLGCSSSSSNSLVKVVSIFGNTGDGKSHTLNHTFFNGKEVFPTSTSQDSCTIGIWAAYDQNNKAIIIDTEGMLGVTKNQNQRTRLLLKVLAVSDIVIYRTRAERLHNDLFYFLGDASNAYVKHFSEELKAANKRCNLNLSLSTMGPIVIIFHETMHTKVLHTDGDPVEIALRERFKKLECSFEGFSDLKYVGVQTQLPPTDFRVLRKVVQEQLNNRSIRSPRKPEIIFKVLKVLNGKFSGKIEKPDAITFPDQYFTCTAKCLSCNARCIRSMNHHIDHIQHEPEKGKNCQFQHQYENKVYLCKQCYFKSGKNIIVVPKTSASSDSTWLGFAKYVWSGYVLECPNCGIIYRSHEYWYGNQDIEQVVQVMVSHIWPGDQHNLQGSHNAARKLLDSLHYVADTVTSVGAKPTKVLADWMTDQIAPSYWIPNALIAHCTNCEKLFEGNEQKHHCRACGQGFCDSCSSNKDPVPERGWGDTLVRTCDKCHGARSKATTGPVTPTSTTQSTPVTARKVGEVLGSTIGAMASIVDYPLGIIKDSVRPAYWIPDENVTNCAVCNVEFCPKISKHHCRDCGKVVCDKCSTGKRTVPLRGWDYPVRVCDTCNDNNTHPASL</sequence>
<dbReference type="GO" id="GO:0140042">
    <property type="term" value="P:lipid droplet formation"/>
    <property type="evidence" value="ECO:0007669"/>
    <property type="project" value="TreeGrafter"/>
</dbReference>
<gene>
    <name evidence="7" type="ORF">SPHA_45496</name>
</gene>
<dbReference type="Proteomes" id="UP000597762">
    <property type="component" value="Unassembled WGS sequence"/>
</dbReference>
<evidence type="ECO:0000259" key="6">
    <source>
        <dbReference type="PROSITE" id="PS50178"/>
    </source>
</evidence>
<keyword evidence="3" id="KW-0862">Zinc</keyword>
<reference evidence="7" key="1">
    <citation type="submission" date="2021-01" db="EMBL/GenBank/DDBJ databases">
        <authorList>
            <person name="Li R."/>
            <person name="Bekaert M."/>
        </authorList>
    </citation>
    <scope>NUCLEOTIDE SEQUENCE</scope>
    <source>
        <strain evidence="7">Farmed</strain>
    </source>
</reference>